<name>A0A2P8Q0E1_9ACTN</name>
<feature type="transmembrane region" description="Helical" evidence="2">
    <location>
        <begin position="32"/>
        <end position="56"/>
    </location>
</feature>
<dbReference type="InterPro" id="IPR059130">
    <property type="entry name" value="MmpA_put"/>
</dbReference>
<protein>
    <submittedName>
        <fullName evidence="3">Uncharacterized protein</fullName>
    </submittedName>
</protein>
<evidence type="ECO:0000256" key="1">
    <source>
        <dbReference type="SAM" id="MobiDB-lite"/>
    </source>
</evidence>
<keyword evidence="2" id="KW-1133">Transmembrane helix</keyword>
<dbReference type="EMBL" id="PYBJ01000023">
    <property type="protein sequence ID" value="PSM39719.1"/>
    <property type="molecule type" value="Genomic_DNA"/>
</dbReference>
<dbReference type="Proteomes" id="UP000240429">
    <property type="component" value="Unassembled WGS sequence"/>
</dbReference>
<sequence length="60" mass="6408">MSRPAMIDRLGRMTTHRAPEPAAGPTQPAERAVMAGLALAVVAGVAWTAAMIYTILDWPF</sequence>
<proteinExistence type="predicted"/>
<dbReference type="NCBIfam" id="NF046122">
    <property type="entry name" value="morpho_MmpA"/>
    <property type="match status" value="1"/>
</dbReference>
<feature type="region of interest" description="Disordered" evidence="1">
    <location>
        <begin position="1"/>
        <end position="27"/>
    </location>
</feature>
<accession>A0A2P8Q0E1</accession>
<comment type="caution">
    <text evidence="3">The sequence shown here is derived from an EMBL/GenBank/DDBJ whole genome shotgun (WGS) entry which is preliminary data.</text>
</comment>
<keyword evidence="2" id="KW-0812">Transmembrane</keyword>
<gene>
    <name evidence="3" type="ORF">C6Y14_29985</name>
</gene>
<evidence type="ECO:0000256" key="2">
    <source>
        <dbReference type="SAM" id="Phobius"/>
    </source>
</evidence>
<organism evidence="3 4">
    <name type="scientific">Streptomyces dioscori</name>
    <dbReference type="NCBI Taxonomy" id="2109333"/>
    <lineage>
        <taxon>Bacteria</taxon>
        <taxon>Bacillati</taxon>
        <taxon>Actinomycetota</taxon>
        <taxon>Actinomycetes</taxon>
        <taxon>Kitasatosporales</taxon>
        <taxon>Streptomycetaceae</taxon>
        <taxon>Streptomyces</taxon>
        <taxon>Streptomyces aurantiacus group</taxon>
    </lineage>
</organism>
<keyword evidence="2" id="KW-0472">Membrane</keyword>
<evidence type="ECO:0000313" key="4">
    <source>
        <dbReference type="Proteomes" id="UP000240429"/>
    </source>
</evidence>
<dbReference type="AlphaFoldDB" id="A0A2P8Q0E1"/>
<evidence type="ECO:0000313" key="3">
    <source>
        <dbReference type="EMBL" id="PSM39719.1"/>
    </source>
</evidence>
<keyword evidence="4" id="KW-1185">Reference proteome</keyword>
<reference evidence="3 4" key="1">
    <citation type="submission" date="2018-03" db="EMBL/GenBank/DDBJ databases">
        <title>Streptomyces dioscori sp. nov., a novel endophytic actinobacterium isolated from bulbil of Dioscorea bulbifera L.</title>
        <authorList>
            <person name="Zhikuan W."/>
        </authorList>
    </citation>
    <scope>NUCLEOTIDE SEQUENCE [LARGE SCALE GENOMIC DNA]</scope>
    <source>
        <strain evidence="3 4">A217</strain>
    </source>
</reference>